<evidence type="ECO:0000256" key="6">
    <source>
        <dbReference type="ARBA" id="ARBA00022824"/>
    </source>
</evidence>
<organism evidence="13 14">
    <name type="scientific">Zygosaccharomyces bailii (strain CLIB 213 / ATCC 58445 / CBS 680 / BCRC 21525 / NBRC 1098 / NCYC 1416 / NRRL Y-2227)</name>
    <dbReference type="NCBI Taxonomy" id="1333698"/>
    <lineage>
        <taxon>Eukaryota</taxon>
        <taxon>Fungi</taxon>
        <taxon>Dikarya</taxon>
        <taxon>Ascomycota</taxon>
        <taxon>Saccharomycotina</taxon>
        <taxon>Saccharomycetes</taxon>
        <taxon>Saccharomycetales</taxon>
        <taxon>Saccharomycetaceae</taxon>
        <taxon>Zygosaccharomyces</taxon>
    </lineage>
</organism>
<dbReference type="Pfam" id="PF03839">
    <property type="entry name" value="Sec62"/>
    <property type="match status" value="1"/>
</dbReference>
<comment type="similarity">
    <text evidence="2">Belongs to the SEC62 family.</text>
</comment>
<keyword evidence="9" id="KW-0811">Translocation</keyword>
<reference evidence="14" key="1">
    <citation type="journal article" date="2013" name="Genome Announc.">
        <title>Genome sequence of the food spoilage yeast Zygosaccharomyces bailii CLIB 213(T).</title>
        <authorList>
            <person name="Galeote V."/>
            <person name="Bigey F."/>
            <person name="Devillers H."/>
            <person name="Neuveglise C."/>
            <person name="Dequin S."/>
        </authorList>
    </citation>
    <scope>NUCLEOTIDE SEQUENCE [LARGE SCALE GENOMIC DNA]</scope>
    <source>
        <strain evidence="14">CLIB 213 / ATCC 58445 / CBS 680 / CCRC 21525 / NBRC 1098 / NCYC 1416 / NRRL Y-2227</strain>
    </source>
</reference>
<evidence type="ECO:0000256" key="4">
    <source>
        <dbReference type="ARBA" id="ARBA00022448"/>
    </source>
</evidence>
<dbReference type="InterPro" id="IPR004728">
    <property type="entry name" value="Sec62"/>
</dbReference>
<dbReference type="PANTHER" id="PTHR12443">
    <property type="entry name" value="TRANSLOCATION PROTEIN SEC62"/>
    <property type="match status" value="1"/>
</dbReference>
<evidence type="ECO:0000256" key="1">
    <source>
        <dbReference type="ARBA" id="ARBA00004477"/>
    </source>
</evidence>
<keyword evidence="6" id="KW-0256">Endoplasmic reticulum</keyword>
<accession>A0A8J2X9K1</accession>
<keyword evidence="14" id="KW-1185">Reference proteome</keyword>
<dbReference type="GO" id="GO:0005789">
    <property type="term" value="C:endoplasmic reticulum membrane"/>
    <property type="evidence" value="ECO:0007669"/>
    <property type="project" value="UniProtKB-SubCell"/>
</dbReference>
<evidence type="ECO:0000256" key="7">
    <source>
        <dbReference type="ARBA" id="ARBA00022927"/>
    </source>
</evidence>
<evidence type="ECO:0000256" key="9">
    <source>
        <dbReference type="ARBA" id="ARBA00023010"/>
    </source>
</evidence>
<keyword evidence="5 12" id="KW-0812">Transmembrane</keyword>
<evidence type="ECO:0000256" key="2">
    <source>
        <dbReference type="ARBA" id="ARBA00010604"/>
    </source>
</evidence>
<dbReference type="OrthoDB" id="200187at2759"/>
<evidence type="ECO:0000256" key="8">
    <source>
        <dbReference type="ARBA" id="ARBA00022989"/>
    </source>
</evidence>
<gene>
    <name evidence="13" type="ORF">BN860_05468g</name>
</gene>
<feature type="transmembrane region" description="Helical" evidence="12">
    <location>
        <begin position="178"/>
        <end position="201"/>
    </location>
</feature>
<feature type="region of interest" description="Disordered" evidence="11">
    <location>
        <begin position="255"/>
        <end position="274"/>
    </location>
</feature>
<evidence type="ECO:0000256" key="5">
    <source>
        <dbReference type="ARBA" id="ARBA00022692"/>
    </source>
</evidence>
<evidence type="ECO:0000313" key="13">
    <source>
        <dbReference type="EMBL" id="CDF90884.1"/>
    </source>
</evidence>
<dbReference type="InterPro" id="IPR011553">
    <property type="entry name" value="Sec62_asco"/>
</dbReference>
<keyword evidence="4" id="KW-0813">Transport</keyword>
<name>A0A8J2X9K1_ZYGB2</name>
<proteinExistence type="inferred from homology"/>
<evidence type="ECO:0000313" key="14">
    <source>
        <dbReference type="Proteomes" id="UP000019375"/>
    </source>
</evidence>
<dbReference type="EMBL" id="HG316461">
    <property type="protein sequence ID" value="CDF90884.1"/>
    <property type="molecule type" value="Genomic_DNA"/>
</dbReference>
<protein>
    <recommendedName>
        <fullName evidence="3">Translocation protein SEC62</fullName>
    </recommendedName>
</protein>
<evidence type="ECO:0000256" key="11">
    <source>
        <dbReference type="SAM" id="MobiDB-lite"/>
    </source>
</evidence>
<evidence type="ECO:0000256" key="12">
    <source>
        <dbReference type="SAM" id="Phobius"/>
    </source>
</evidence>
<evidence type="ECO:0000256" key="10">
    <source>
        <dbReference type="ARBA" id="ARBA00023136"/>
    </source>
</evidence>
<sequence>MSTVKITINPQSALAIASLLRHHKELKQRKGLFQTRQVDFFRYKRFVRALKSPEYAKKSAKQPDIYPPVVEEGKTDEEADVKARLLFVALIRAQLVLPCSKLNSAQSKQQGLKLNKEYPNLVLSTKAALQPDEYYVWNYNPKTLMDYLAVIGVVAAILTLVCYPLWPYCMRRGSYYVSLGALGLLAIFFVIAIIRLIIYLFSLTFANQKGGFWIFPNLFEDCGVIESFKPLYGFGEQECYSYIKKLKRRKRRQAKKMAAQGGKVDAAVDEKKEN</sequence>
<dbReference type="Proteomes" id="UP000019375">
    <property type="component" value="Unassembled WGS sequence"/>
</dbReference>
<evidence type="ECO:0000256" key="3">
    <source>
        <dbReference type="ARBA" id="ARBA00021257"/>
    </source>
</evidence>
<keyword evidence="10 12" id="KW-0472">Membrane</keyword>
<dbReference type="NCBIfam" id="TIGR00869">
    <property type="entry name" value="sec62"/>
    <property type="match status" value="1"/>
</dbReference>
<keyword evidence="8 12" id="KW-1133">Transmembrane helix</keyword>
<feature type="transmembrane region" description="Helical" evidence="12">
    <location>
        <begin position="147"/>
        <end position="166"/>
    </location>
</feature>
<dbReference type="GO" id="GO:0031204">
    <property type="term" value="P:post-translational protein targeting to membrane, translocation"/>
    <property type="evidence" value="ECO:0007669"/>
    <property type="project" value="TreeGrafter"/>
</dbReference>
<keyword evidence="7" id="KW-0653">Protein transport</keyword>
<dbReference type="AlphaFoldDB" id="A0A8J2X9K1"/>
<dbReference type="PANTHER" id="PTHR12443:SF9">
    <property type="entry name" value="TRANSLOCATION PROTEIN SEC62"/>
    <property type="match status" value="1"/>
</dbReference>
<comment type="subcellular location">
    <subcellularLocation>
        <location evidence="1">Endoplasmic reticulum membrane</location>
        <topology evidence="1">Multi-pass membrane protein</topology>
    </subcellularLocation>
</comment>